<dbReference type="AlphaFoldDB" id="A0A154BUY3"/>
<sequence>MGDYGKCAQCKLSDRICRGPGGHYPTFCSTILYSDALKKAAEEYKIDDIGEIARQASVQEAECYIDRGSEPNKRSNCEIVGEER</sequence>
<protein>
    <submittedName>
        <fullName evidence="1">Uncharacterized protein</fullName>
    </submittedName>
</protein>
<dbReference type="Proteomes" id="UP000076268">
    <property type="component" value="Unassembled WGS sequence"/>
</dbReference>
<proteinExistence type="predicted"/>
<dbReference type="EMBL" id="LSGP01000006">
    <property type="protein sequence ID" value="KYZ77833.1"/>
    <property type="molecule type" value="Genomic_DNA"/>
</dbReference>
<comment type="caution">
    <text evidence="1">The sequence shown here is derived from an EMBL/GenBank/DDBJ whole genome shotgun (WGS) entry which is preliminary data.</text>
</comment>
<dbReference type="STRING" id="1794912.AXX12_17375"/>
<accession>A0A154BUY3</accession>
<keyword evidence="2" id="KW-1185">Reference proteome</keyword>
<name>A0A154BUY3_ANASB</name>
<evidence type="ECO:0000313" key="2">
    <source>
        <dbReference type="Proteomes" id="UP000076268"/>
    </source>
</evidence>
<evidence type="ECO:0000313" key="1">
    <source>
        <dbReference type="EMBL" id="KYZ77833.1"/>
    </source>
</evidence>
<gene>
    <name evidence="1" type="ORF">AXX12_17375</name>
</gene>
<organism evidence="1 2">
    <name type="scientific">Anaerosporomusa subterranea</name>
    <dbReference type="NCBI Taxonomy" id="1794912"/>
    <lineage>
        <taxon>Bacteria</taxon>
        <taxon>Bacillati</taxon>
        <taxon>Bacillota</taxon>
        <taxon>Negativicutes</taxon>
        <taxon>Acetonemataceae</taxon>
        <taxon>Anaerosporomusa</taxon>
    </lineage>
</organism>
<reference evidence="1 2" key="1">
    <citation type="submission" date="2016-02" db="EMBL/GenBank/DDBJ databases">
        <title>Anaerosporomusa subterraneum gen. nov., sp. nov., a spore-forming obligate anaerobe isolated from saprolite.</title>
        <authorList>
            <person name="Choi J.K."/>
            <person name="Shah M."/>
            <person name="Yee N."/>
        </authorList>
    </citation>
    <scope>NUCLEOTIDE SEQUENCE [LARGE SCALE GENOMIC DNA]</scope>
    <source>
        <strain evidence="1 2">RU4</strain>
    </source>
</reference>